<name>A0ACB7X7D3_9ERIC</name>
<organism evidence="1 2">
    <name type="scientific">Vaccinium darrowii</name>
    <dbReference type="NCBI Taxonomy" id="229202"/>
    <lineage>
        <taxon>Eukaryota</taxon>
        <taxon>Viridiplantae</taxon>
        <taxon>Streptophyta</taxon>
        <taxon>Embryophyta</taxon>
        <taxon>Tracheophyta</taxon>
        <taxon>Spermatophyta</taxon>
        <taxon>Magnoliopsida</taxon>
        <taxon>eudicotyledons</taxon>
        <taxon>Gunneridae</taxon>
        <taxon>Pentapetalae</taxon>
        <taxon>asterids</taxon>
        <taxon>Ericales</taxon>
        <taxon>Ericaceae</taxon>
        <taxon>Vaccinioideae</taxon>
        <taxon>Vaccinieae</taxon>
        <taxon>Vaccinium</taxon>
    </lineage>
</organism>
<protein>
    <submittedName>
        <fullName evidence="1">Uncharacterized protein</fullName>
    </submittedName>
</protein>
<evidence type="ECO:0000313" key="2">
    <source>
        <dbReference type="Proteomes" id="UP000828048"/>
    </source>
</evidence>
<reference evidence="1 2" key="1">
    <citation type="journal article" date="2021" name="Hortic Res">
        <title>High-quality reference genome and annotation aids understanding of berry development for evergreen blueberry (Vaccinium darrowii).</title>
        <authorList>
            <person name="Yu J."/>
            <person name="Hulse-Kemp A.M."/>
            <person name="Babiker E."/>
            <person name="Staton M."/>
        </authorList>
    </citation>
    <scope>NUCLEOTIDE SEQUENCE [LARGE SCALE GENOMIC DNA]</scope>
    <source>
        <strain evidence="2">cv. NJ 8807/NJ 8810</strain>
        <tissue evidence="1">Young leaf</tissue>
    </source>
</reference>
<dbReference type="EMBL" id="CM037156">
    <property type="protein sequence ID" value="KAH7836646.1"/>
    <property type="molecule type" value="Genomic_DNA"/>
</dbReference>
<keyword evidence="2" id="KW-1185">Reference proteome</keyword>
<accession>A0ACB7X7D3</accession>
<comment type="caution">
    <text evidence="1">The sequence shown here is derived from an EMBL/GenBank/DDBJ whole genome shotgun (WGS) entry which is preliminary data.</text>
</comment>
<evidence type="ECO:0000313" key="1">
    <source>
        <dbReference type="EMBL" id="KAH7836646.1"/>
    </source>
</evidence>
<sequence length="904" mass="100998">MIKLSPVGNPAHQKPSPARPMLPREKAKQSTAEAHSLTSGILRPHKLLILYIWLFCTHQKIKEMADGTNASNQGSSSVLCQEKVPRNKRKYLAETPIDGQSDISLSLTEFPRYELVADQNTVSDSGSSVAQSNWPKEEQEVDGLHLADWDEPISYQLQELLSQNLSATFQSAIKKIAEHGYTEEVAKSAILRSGLYYGRKDTVSNIVDGALVFLKREKNYDGSRYHIFQDLDNLVEYTMLEMLYVLREVKPSLTILEAMWFLLICDLNLSQACAGEGDPLSGFFGKEVSGESSSDPALADPKSEAKTSETILPIPHTHSTTYVSTHSISNAQYSRSEILTYGGYGGFPNLPHPMCPFHDGKTIPTPEAIVSVIEARGKSLGLPAECVQSICQLATMDENSGSCRKGCLPNYPKRHMLHHKSFHLEKHYKGSASKGTIKAKFSTWSGPLLDEKVKSSPDSLGVNTKNASSKMSKASGKKVSASEKSHHHSTNTPSSLAATNKPKPKPSASKDVVCALPSVNAQVDASLPQETKPILKPDYSQFYIDDYCSGIPYDQSLGKYVARNEKDKLMLILVPQLYTLEKEVQGWTDWANKKIMQATGRLGKDRLELKTLRQEKEETEKFTKDKQIFEENTAKRLSEMDCALVNANSQVEVFNSTADRLRVENTALKKELEAARLLALGSSANLQEALLREKEALKRAQLWDTQKVLLQEEVSIVKCKVAELQHQVEKAKGLYNKIEARRKHEENAKEKLLIDASSIRKERKQLTYAARVEDDMISQKAENEMLKYKECIEELESKISELRLESESSKIAALRRGSINGSYGNQAPKVTKRLAVFRDNFMDSSARSERECVMCMTEEMSVVFLPCAHQSLCGNCSDIHEKQGMNDCPSCRTPIKKRIKVRFC</sequence>
<gene>
    <name evidence="1" type="ORF">Vadar_003856</name>
</gene>
<dbReference type="Proteomes" id="UP000828048">
    <property type="component" value="Chromosome 6"/>
</dbReference>
<proteinExistence type="predicted"/>